<keyword evidence="1" id="KW-1133">Transmembrane helix</keyword>
<proteinExistence type="predicted"/>
<evidence type="ECO:0000256" key="1">
    <source>
        <dbReference type="SAM" id="Phobius"/>
    </source>
</evidence>
<feature type="transmembrane region" description="Helical" evidence="1">
    <location>
        <begin position="23"/>
        <end position="47"/>
    </location>
</feature>
<evidence type="ECO:0000313" key="2">
    <source>
        <dbReference type="EMBL" id="KAF2855440.1"/>
    </source>
</evidence>
<keyword evidence="3" id="KW-1185">Reference proteome</keyword>
<dbReference type="EMBL" id="MU006290">
    <property type="protein sequence ID" value="KAF2855440.1"/>
    <property type="molecule type" value="Genomic_DNA"/>
</dbReference>
<keyword evidence="1" id="KW-0472">Membrane</keyword>
<accession>A0A6A7BJ04</accession>
<reference evidence="2" key="1">
    <citation type="submission" date="2020-01" db="EMBL/GenBank/DDBJ databases">
        <authorList>
            <consortium name="DOE Joint Genome Institute"/>
            <person name="Haridas S."/>
            <person name="Albert R."/>
            <person name="Binder M."/>
            <person name="Bloem J."/>
            <person name="Labutti K."/>
            <person name="Salamov A."/>
            <person name="Andreopoulos B."/>
            <person name="Baker S.E."/>
            <person name="Barry K."/>
            <person name="Bills G."/>
            <person name="Bluhm B.H."/>
            <person name="Cannon C."/>
            <person name="Castanera R."/>
            <person name="Culley D.E."/>
            <person name="Daum C."/>
            <person name="Ezra D."/>
            <person name="Gonzalez J.B."/>
            <person name="Henrissat B."/>
            <person name="Kuo A."/>
            <person name="Liang C."/>
            <person name="Lipzen A."/>
            <person name="Lutzoni F."/>
            <person name="Magnuson J."/>
            <person name="Mondo S."/>
            <person name="Nolan M."/>
            <person name="Ohm R."/>
            <person name="Pangilinan J."/>
            <person name="Park H.-J."/>
            <person name="Ramirez L."/>
            <person name="Alfaro M."/>
            <person name="Sun H."/>
            <person name="Tritt A."/>
            <person name="Yoshinaga Y."/>
            <person name="Zwiers L.-H."/>
            <person name="Turgeon B.G."/>
            <person name="Goodwin S.B."/>
            <person name="Spatafora J.W."/>
            <person name="Crous P.W."/>
            <person name="Grigoriev I.V."/>
        </authorList>
    </citation>
    <scope>NUCLEOTIDE SEQUENCE</scope>
    <source>
        <strain evidence="2">IPT5</strain>
    </source>
</reference>
<dbReference type="Proteomes" id="UP000799423">
    <property type="component" value="Unassembled WGS sequence"/>
</dbReference>
<keyword evidence="1" id="KW-0812">Transmembrane</keyword>
<gene>
    <name evidence="2" type="ORF">T440DRAFT_154878</name>
</gene>
<dbReference type="AlphaFoldDB" id="A0A6A7BJ04"/>
<name>A0A6A7BJ04_9PLEO</name>
<protein>
    <submittedName>
        <fullName evidence="2">Uncharacterized protein</fullName>
    </submittedName>
</protein>
<organism evidence="2 3">
    <name type="scientific">Plenodomus tracheiphilus IPT5</name>
    <dbReference type="NCBI Taxonomy" id="1408161"/>
    <lineage>
        <taxon>Eukaryota</taxon>
        <taxon>Fungi</taxon>
        <taxon>Dikarya</taxon>
        <taxon>Ascomycota</taxon>
        <taxon>Pezizomycotina</taxon>
        <taxon>Dothideomycetes</taxon>
        <taxon>Pleosporomycetidae</taxon>
        <taxon>Pleosporales</taxon>
        <taxon>Pleosporineae</taxon>
        <taxon>Leptosphaeriaceae</taxon>
        <taxon>Plenodomus</taxon>
    </lineage>
</organism>
<sequence length="115" mass="13258">MVELSGREDDRAMGSLMRDVQEVTISSAGLQGVFTRALMWLTVLWFLRRNTVRTENLPLCWHCFRCTATTAAVVLCLMQSYHNHAFKLSMVMTFPSCAVRLEQWADIRRPVEYLA</sequence>
<evidence type="ECO:0000313" key="3">
    <source>
        <dbReference type="Proteomes" id="UP000799423"/>
    </source>
</evidence>